<feature type="signal peptide" evidence="5">
    <location>
        <begin position="1"/>
        <end position="21"/>
    </location>
</feature>
<dbReference type="Proteomes" id="UP000448199">
    <property type="component" value="Unassembled WGS sequence"/>
</dbReference>
<evidence type="ECO:0000256" key="5">
    <source>
        <dbReference type="SAM" id="SignalP"/>
    </source>
</evidence>
<proteinExistence type="inferred from homology"/>
<dbReference type="Gene3D" id="3.40.190.10">
    <property type="entry name" value="Periplasmic binding protein-like II"/>
    <property type="match status" value="1"/>
</dbReference>
<dbReference type="GO" id="GO:1904680">
    <property type="term" value="F:peptide transmembrane transporter activity"/>
    <property type="evidence" value="ECO:0007669"/>
    <property type="project" value="TreeGrafter"/>
</dbReference>
<dbReference type="GO" id="GO:0030313">
    <property type="term" value="C:cell envelope"/>
    <property type="evidence" value="ECO:0007669"/>
    <property type="project" value="UniProtKB-SubCell"/>
</dbReference>
<evidence type="ECO:0000313" key="8">
    <source>
        <dbReference type="Proteomes" id="UP000448199"/>
    </source>
</evidence>
<comment type="subcellular location">
    <subcellularLocation>
        <location evidence="1">Periplasm</location>
    </subcellularLocation>
</comment>
<name>A0A844XRK4_9SPHN</name>
<keyword evidence="3" id="KW-0813">Transport</keyword>
<protein>
    <submittedName>
        <fullName evidence="7">Peptide ABC transporter substrate-binding protein</fullName>
    </submittedName>
</protein>
<dbReference type="AlphaFoldDB" id="A0A844XRK4"/>
<dbReference type="InterPro" id="IPR039424">
    <property type="entry name" value="SBP_5"/>
</dbReference>
<accession>A0A844XRK4</accession>
<dbReference type="PANTHER" id="PTHR30290">
    <property type="entry name" value="PERIPLASMIC BINDING COMPONENT OF ABC TRANSPORTER"/>
    <property type="match status" value="1"/>
</dbReference>
<evidence type="ECO:0000259" key="6">
    <source>
        <dbReference type="Pfam" id="PF00496"/>
    </source>
</evidence>
<gene>
    <name evidence="7" type="ORF">GRI69_08060</name>
</gene>
<evidence type="ECO:0000256" key="1">
    <source>
        <dbReference type="ARBA" id="ARBA00004418"/>
    </source>
</evidence>
<feature type="domain" description="Solute-binding protein family 5" evidence="6">
    <location>
        <begin position="67"/>
        <end position="404"/>
    </location>
</feature>
<dbReference type="GO" id="GO:0015833">
    <property type="term" value="P:peptide transport"/>
    <property type="evidence" value="ECO:0007669"/>
    <property type="project" value="TreeGrafter"/>
</dbReference>
<dbReference type="PANTHER" id="PTHR30290:SF10">
    <property type="entry name" value="PERIPLASMIC OLIGOPEPTIDE-BINDING PROTEIN-RELATED"/>
    <property type="match status" value="1"/>
</dbReference>
<keyword evidence="8" id="KW-1185">Reference proteome</keyword>
<evidence type="ECO:0000256" key="2">
    <source>
        <dbReference type="ARBA" id="ARBA00005695"/>
    </source>
</evidence>
<evidence type="ECO:0000256" key="4">
    <source>
        <dbReference type="ARBA" id="ARBA00022729"/>
    </source>
</evidence>
<keyword evidence="4 5" id="KW-0732">Signal</keyword>
<dbReference type="PROSITE" id="PS51257">
    <property type="entry name" value="PROKAR_LIPOPROTEIN"/>
    <property type="match status" value="1"/>
</dbReference>
<dbReference type="OrthoDB" id="9803988at2"/>
<dbReference type="Pfam" id="PF00496">
    <property type="entry name" value="SBP_bac_5"/>
    <property type="match status" value="1"/>
</dbReference>
<dbReference type="Gene3D" id="3.90.76.10">
    <property type="entry name" value="Dipeptide-binding Protein, Domain 1"/>
    <property type="match status" value="1"/>
</dbReference>
<dbReference type="RefSeq" id="WP_160727747.1">
    <property type="nucleotide sequence ID" value="NZ_WTYC01000003.1"/>
</dbReference>
<reference evidence="7 8" key="1">
    <citation type="submission" date="2019-12" db="EMBL/GenBank/DDBJ databases">
        <title>Genomic-based taxomic classification of the family Erythrobacteraceae.</title>
        <authorList>
            <person name="Xu L."/>
        </authorList>
    </citation>
    <scope>NUCLEOTIDE SEQUENCE [LARGE SCALE GENOMIC DNA]</scope>
    <source>
        <strain evidence="7 8">DSM 17792</strain>
    </source>
</reference>
<dbReference type="InterPro" id="IPR000914">
    <property type="entry name" value="SBP_5_dom"/>
</dbReference>
<comment type="caution">
    <text evidence="7">The sequence shown here is derived from an EMBL/GenBank/DDBJ whole genome shotgun (WGS) entry which is preliminary data.</text>
</comment>
<evidence type="ECO:0000313" key="7">
    <source>
        <dbReference type="EMBL" id="MXO48206.1"/>
    </source>
</evidence>
<feature type="chain" id="PRO_5032901006" evidence="5">
    <location>
        <begin position="22"/>
        <end position="487"/>
    </location>
</feature>
<dbReference type="SUPFAM" id="SSF53850">
    <property type="entry name" value="Periplasmic binding protein-like II"/>
    <property type="match status" value="1"/>
</dbReference>
<sequence length="487" mass="52168">MRCPIPVLLMSALLGACSAGADDGVVDVAYIGNTASLFSSDPELAPGARLLRSAQRQGLVRLNAQGEVVPGLAERWIVTDDGRSYIFRIREFDLPDGTRLTAQAVADDLRSTIELLEGTSLGLDLEKVSEVRAMTGRVIEVRLRSPMPGFLSLLAQPELGVALRNTDAGPMVARLDDGTAVLQAMPPEQRGLSPEEGWEELVSIVQISPLAPTEAARAFAEGQVDVLLGGRLETLPLAITGALSRGTVRVDPAIGLYGIDVARPEGFLASATNREALALAIDRPTLVQQFNLAGWTGSNRIVADGMPGDDETVGERWQGLSLEQRRARASSIVQQWKGGGGGDVTLSIFLPQGPGSDRLFTALARDLATIGVALERVQDAEDADLTLRDTVARYPGARWFLNQFNCEFSAPVCSPDADFLVQLSLDAADPAEEASYLSEAEQTLTATNLYIPLGSPIRWSQVRAGVEGFSENTWAFHPLFPLSRAPI</sequence>
<dbReference type="Gene3D" id="3.10.105.10">
    <property type="entry name" value="Dipeptide-binding Protein, Domain 3"/>
    <property type="match status" value="1"/>
</dbReference>
<organism evidence="7 8">
    <name type="scientific">Qipengyuania vulgaris</name>
    <dbReference type="NCBI Taxonomy" id="291985"/>
    <lineage>
        <taxon>Bacteria</taxon>
        <taxon>Pseudomonadati</taxon>
        <taxon>Pseudomonadota</taxon>
        <taxon>Alphaproteobacteria</taxon>
        <taxon>Sphingomonadales</taxon>
        <taxon>Erythrobacteraceae</taxon>
        <taxon>Qipengyuania</taxon>
    </lineage>
</organism>
<dbReference type="EMBL" id="WTYC01000003">
    <property type="protein sequence ID" value="MXO48206.1"/>
    <property type="molecule type" value="Genomic_DNA"/>
</dbReference>
<comment type="similarity">
    <text evidence="2">Belongs to the bacterial solute-binding protein 5 family.</text>
</comment>
<evidence type="ECO:0000256" key="3">
    <source>
        <dbReference type="ARBA" id="ARBA00022448"/>
    </source>
</evidence>